<dbReference type="InterPro" id="IPR011990">
    <property type="entry name" value="TPR-like_helical_dom_sf"/>
</dbReference>
<comment type="caution">
    <text evidence="2">The sequence shown here is derived from an EMBL/GenBank/DDBJ whole genome shotgun (WGS) entry which is preliminary data.</text>
</comment>
<sequence length="228" mass="23973">MKRFTAAGLLGISITALCSPAQAETARDVLVNAAFGTTNKATALARINQAIAIADSSLKRDPQDSNTRLQRALAISYRGKLNRSRSDVLAARREFEALVAADPRNPETHLALAGWHLASVIELGPFMARTALGARTAVGTKEMAQALALGRNRASVSALASLQQIQVNPDDVAGASRLAEAAVGARAETSFDRVMQRQAGTLLASLRKGDGKASASLAKQLMPFGRIA</sequence>
<gene>
    <name evidence="2" type="ORF">GGR39_002688</name>
</gene>
<accession>A0A7W6C5R8</accession>
<dbReference type="SUPFAM" id="SSF48452">
    <property type="entry name" value="TPR-like"/>
    <property type="match status" value="1"/>
</dbReference>
<dbReference type="RefSeq" id="WP_183617573.1">
    <property type="nucleotide sequence ID" value="NZ_JACIDY010000007.1"/>
</dbReference>
<protein>
    <submittedName>
        <fullName evidence="2">Tetratricopeptide (TPR) repeat protein</fullName>
    </submittedName>
</protein>
<proteinExistence type="predicted"/>
<keyword evidence="1" id="KW-0732">Signal</keyword>
<feature type="signal peptide" evidence="1">
    <location>
        <begin position="1"/>
        <end position="23"/>
    </location>
</feature>
<feature type="chain" id="PRO_5030943072" evidence="1">
    <location>
        <begin position="24"/>
        <end position="228"/>
    </location>
</feature>
<dbReference type="Proteomes" id="UP000561459">
    <property type="component" value="Unassembled WGS sequence"/>
</dbReference>
<dbReference type="EMBL" id="JACIDY010000007">
    <property type="protein sequence ID" value="MBB3941020.1"/>
    <property type="molecule type" value="Genomic_DNA"/>
</dbReference>
<evidence type="ECO:0000256" key="1">
    <source>
        <dbReference type="SAM" id="SignalP"/>
    </source>
</evidence>
<organism evidence="2 3">
    <name type="scientific">Novosphingobium fluoreni</name>
    <dbReference type="NCBI Taxonomy" id="1391222"/>
    <lineage>
        <taxon>Bacteria</taxon>
        <taxon>Pseudomonadati</taxon>
        <taxon>Pseudomonadota</taxon>
        <taxon>Alphaproteobacteria</taxon>
        <taxon>Sphingomonadales</taxon>
        <taxon>Sphingomonadaceae</taxon>
        <taxon>Novosphingobium</taxon>
    </lineage>
</organism>
<evidence type="ECO:0000313" key="3">
    <source>
        <dbReference type="Proteomes" id="UP000561459"/>
    </source>
</evidence>
<keyword evidence="3" id="KW-1185">Reference proteome</keyword>
<name>A0A7W6C5R8_9SPHN</name>
<evidence type="ECO:0000313" key="2">
    <source>
        <dbReference type="EMBL" id="MBB3941020.1"/>
    </source>
</evidence>
<dbReference type="Gene3D" id="1.25.40.10">
    <property type="entry name" value="Tetratricopeptide repeat domain"/>
    <property type="match status" value="1"/>
</dbReference>
<reference evidence="2 3" key="1">
    <citation type="submission" date="2020-08" db="EMBL/GenBank/DDBJ databases">
        <title>Genomic Encyclopedia of Type Strains, Phase IV (KMG-IV): sequencing the most valuable type-strain genomes for metagenomic binning, comparative biology and taxonomic classification.</title>
        <authorList>
            <person name="Goeker M."/>
        </authorList>
    </citation>
    <scope>NUCLEOTIDE SEQUENCE [LARGE SCALE GENOMIC DNA]</scope>
    <source>
        <strain evidence="2 3">DSM 27568</strain>
    </source>
</reference>
<dbReference type="AlphaFoldDB" id="A0A7W6C5R8"/>